<dbReference type="Proteomes" id="UP000216411">
    <property type="component" value="Unassembled WGS sequence"/>
</dbReference>
<evidence type="ECO:0000313" key="2">
    <source>
        <dbReference type="EMBL" id="PXV85389.1"/>
    </source>
</evidence>
<evidence type="ECO:0000259" key="1">
    <source>
        <dbReference type="Pfam" id="PF01261"/>
    </source>
</evidence>
<comment type="caution">
    <text evidence="2">The sequence shown here is derived from an EMBL/GenBank/DDBJ whole genome shotgun (WGS) entry which is preliminary data.</text>
</comment>
<dbReference type="GO" id="GO:0016853">
    <property type="term" value="F:isomerase activity"/>
    <property type="evidence" value="ECO:0007669"/>
    <property type="project" value="UniProtKB-KW"/>
</dbReference>
<dbReference type="SUPFAM" id="SSF51658">
    <property type="entry name" value="Xylose isomerase-like"/>
    <property type="match status" value="1"/>
</dbReference>
<dbReference type="AlphaFoldDB" id="A0A318EMG8"/>
<keyword evidence="2" id="KW-0413">Isomerase</keyword>
<dbReference type="EMBL" id="NOKA02000039">
    <property type="protein sequence ID" value="RDY30383.1"/>
    <property type="molecule type" value="Genomic_DNA"/>
</dbReference>
<accession>A0A318EMG8</accession>
<reference evidence="3" key="3">
    <citation type="submission" date="2018-07" db="EMBL/GenBank/DDBJ databases">
        <authorList>
            <person name="Quirk P.G."/>
            <person name="Krulwich T.A."/>
        </authorList>
    </citation>
    <scope>NUCLEOTIDE SEQUENCE</scope>
    <source>
        <strain evidence="3">CCRI-19302</strain>
    </source>
</reference>
<dbReference type="Gene3D" id="3.20.20.150">
    <property type="entry name" value="Divalent-metal-dependent TIM barrel enzymes"/>
    <property type="match status" value="1"/>
</dbReference>
<reference evidence="3 4" key="1">
    <citation type="journal article" date="2017" name="Genome Announc.">
        <title>Draft Genome Sequence of a Sporulating and Motile Strain of Lachnotalea glycerini Isolated from Water in Quebec City, Canada.</title>
        <authorList>
            <person name="Maheux A.F."/>
            <person name="Boudreau D.K."/>
            <person name="Berube E."/>
            <person name="Boissinot M."/>
            <person name="Raymond F."/>
            <person name="Brodeur S."/>
            <person name="Corbeil J."/>
            <person name="Isabel S."/>
            <person name="Omar R.F."/>
            <person name="Bergeron M.G."/>
        </authorList>
    </citation>
    <scope>NUCLEOTIDE SEQUENCE [LARGE SCALE GENOMIC DNA]</scope>
    <source>
        <strain evidence="3 4">CCRI-19302</strain>
    </source>
</reference>
<dbReference type="OrthoDB" id="2063291at2"/>
<dbReference type="Pfam" id="PF01261">
    <property type="entry name" value="AP_endonuc_2"/>
    <property type="match status" value="1"/>
</dbReference>
<feature type="domain" description="Xylose isomerase-like TIM barrel" evidence="1">
    <location>
        <begin position="54"/>
        <end position="249"/>
    </location>
</feature>
<protein>
    <submittedName>
        <fullName evidence="2">Sugar phosphate isomerase/epimerase</fullName>
    </submittedName>
</protein>
<keyword evidence="4" id="KW-1185">Reference proteome</keyword>
<dbReference type="PANTHER" id="PTHR12110">
    <property type="entry name" value="HYDROXYPYRUVATE ISOMERASE"/>
    <property type="match status" value="1"/>
</dbReference>
<dbReference type="EMBL" id="QICS01000017">
    <property type="protein sequence ID" value="PXV85389.1"/>
    <property type="molecule type" value="Genomic_DNA"/>
</dbReference>
<name>A0A318EMG8_9FIRM</name>
<sequence length="278" mass="31286">MQLGIRLHDTIDLPLEERLANVNKQGFSCGHLALKKVINEYSVENAALTPGFAMYLKKLFAKYSIDIAVLGCYLNLATPDDKQLKENMDTYMANIRFASILGCGVVGTETGAPNTGYIPVLECRSEEALQTFIKNLRPVVEYAEKMGVIVAIEPVIRHIVYDAKRARQVLDTIQSPNLQIILDPVNLLDMENYNDREAIFTEAIELLEKDIAVVHIKDFIVGEDDLISVAAGTGIMNYEKIIYFMKNNKPFIHATLEDTCPLNAVAARKYIQDIWERM</sequence>
<reference evidence="2 5" key="2">
    <citation type="submission" date="2018-05" db="EMBL/GenBank/DDBJ databases">
        <title>Genomic Encyclopedia of Type Strains, Phase IV (KMG-IV): sequencing the most valuable type-strain genomes for metagenomic binning, comparative biology and taxonomic classification.</title>
        <authorList>
            <person name="Goeker M."/>
        </authorList>
    </citation>
    <scope>NUCLEOTIDE SEQUENCE [LARGE SCALE GENOMIC DNA]</scope>
    <source>
        <strain evidence="2 5">DSM 28816</strain>
    </source>
</reference>
<dbReference type="InterPro" id="IPR013022">
    <property type="entry name" value="Xyl_isomerase-like_TIM-brl"/>
</dbReference>
<dbReference type="InterPro" id="IPR036237">
    <property type="entry name" value="Xyl_isomerase-like_sf"/>
</dbReference>
<dbReference type="InterPro" id="IPR050312">
    <property type="entry name" value="IolE/XylAMocC-like"/>
</dbReference>
<evidence type="ECO:0000313" key="3">
    <source>
        <dbReference type="EMBL" id="RDY30383.1"/>
    </source>
</evidence>
<dbReference type="PANTHER" id="PTHR12110:SF21">
    <property type="entry name" value="XYLOSE ISOMERASE-LIKE TIM BARREL DOMAIN-CONTAINING PROTEIN"/>
    <property type="match status" value="1"/>
</dbReference>
<dbReference type="Proteomes" id="UP000247523">
    <property type="component" value="Unassembled WGS sequence"/>
</dbReference>
<organism evidence="2 5">
    <name type="scientific">Lachnotalea glycerini</name>
    <dbReference type="NCBI Taxonomy" id="1763509"/>
    <lineage>
        <taxon>Bacteria</taxon>
        <taxon>Bacillati</taxon>
        <taxon>Bacillota</taxon>
        <taxon>Clostridia</taxon>
        <taxon>Lachnospirales</taxon>
        <taxon>Lachnospiraceae</taxon>
        <taxon>Lachnotalea</taxon>
    </lineage>
</organism>
<proteinExistence type="predicted"/>
<gene>
    <name evidence="2" type="ORF">C8E03_11725</name>
    <name evidence="3" type="ORF">CG710_015090</name>
</gene>
<dbReference type="RefSeq" id="WP_110291910.1">
    <property type="nucleotide sequence ID" value="NZ_NOKA02000039.1"/>
</dbReference>
<evidence type="ECO:0000313" key="5">
    <source>
        <dbReference type="Proteomes" id="UP000247523"/>
    </source>
</evidence>
<evidence type="ECO:0000313" key="4">
    <source>
        <dbReference type="Proteomes" id="UP000216411"/>
    </source>
</evidence>